<organism evidence="2">
    <name type="scientific">Timema genevievae</name>
    <name type="common">Walking stick</name>
    <dbReference type="NCBI Taxonomy" id="629358"/>
    <lineage>
        <taxon>Eukaryota</taxon>
        <taxon>Metazoa</taxon>
        <taxon>Ecdysozoa</taxon>
        <taxon>Arthropoda</taxon>
        <taxon>Hexapoda</taxon>
        <taxon>Insecta</taxon>
        <taxon>Pterygota</taxon>
        <taxon>Neoptera</taxon>
        <taxon>Polyneoptera</taxon>
        <taxon>Phasmatodea</taxon>
        <taxon>Timematodea</taxon>
        <taxon>Timematoidea</taxon>
        <taxon>Timematidae</taxon>
        <taxon>Timema</taxon>
    </lineage>
</organism>
<feature type="compositionally biased region" description="Basic and acidic residues" evidence="1">
    <location>
        <begin position="24"/>
        <end position="41"/>
    </location>
</feature>
<reference evidence="2" key="1">
    <citation type="submission" date="2020-11" db="EMBL/GenBank/DDBJ databases">
        <authorList>
            <person name="Tran Van P."/>
        </authorList>
    </citation>
    <scope>NUCLEOTIDE SEQUENCE</scope>
</reference>
<protein>
    <submittedName>
        <fullName evidence="2">Uncharacterized protein</fullName>
    </submittedName>
</protein>
<feature type="region of interest" description="Disordered" evidence="1">
    <location>
        <begin position="1"/>
        <end position="56"/>
    </location>
</feature>
<dbReference type="EMBL" id="OE844770">
    <property type="protein sequence ID" value="CAD7606139.1"/>
    <property type="molecule type" value="Genomic_DNA"/>
</dbReference>
<evidence type="ECO:0000313" key="2">
    <source>
        <dbReference type="EMBL" id="CAD7606139.1"/>
    </source>
</evidence>
<name>A0A7R9K613_TIMGE</name>
<evidence type="ECO:0000256" key="1">
    <source>
        <dbReference type="SAM" id="MobiDB-lite"/>
    </source>
</evidence>
<sequence length="149" mass="16431">MEPCNISLEEVKTVSIKTEPQWDSELHSKEEPQSKTEEKPPPVHLTEIRTSISPSSAVELNTTSALANYATEADHGCSNSTSLIEESDHTDEEAALPSTNLENDYTSTLLNHQHGVDEDTRSYLVMIRLVTIHHLIGIVIHLCPGGNMT</sequence>
<feature type="region of interest" description="Disordered" evidence="1">
    <location>
        <begin position="75"/>
        <end position="94"/>
    </location>
</feature>
<proteinExistence type="predicted"/>
<dbReference type="AlphaFoldDB" id="A0A7R9K613"/>
<accession>A0A7R9K613</accession>
<gene>
    <name evidence="2" type="ORF">TGEB3V08_LOCUS9742</name>
</gene>